<comment type="subcellular location">
    <subcellularLocation>
        <location evidence="1">Nucleus</location>
    </subcellularLocation>
</comment>
<accession>A0A9P9F9D5</accession>
<dbReference type="GO" id="GO:0000976">
    <property type="term" value="F:transcription cis-regulatory region binding"/>
    <property type="evidence" value="ECO:0007669"/>
    <property type="project" value="TreeGrafter"/>
</dbReference>
<organism evidence="4 5">
    <name type="scientific">Dactylonectria estremocensis</name>
    <dbReference type="NCBI Taxonomy" id="1079267"/>
    <lineage>
        <taxon>Eukaryota</taxon>
        <taxon>Fungi</taxon>
        <taxon>Dikarya</taxon>
        <taxon>Ascomycota</taxon>
        <taxon>Pezizomycotina</taxon>
        <taxon>Sordariomycetes</taxon>
        <taxon>Hypocreomycetidae</taxon>
        <taxon>Hypocreales</taxon>
        <taxon>Nectriaceae</taxon>
        <taxon>Dactylonectria</taxon>
    </lineage>
</organism>
<dbReference type="Pfam" id="PF11951">
    <property type="entry name" value="Fungal_trans_2"/>
    <property type="match status" value="1"/>
</dbReference>
<dbReference type="PANTHER" id="PTHR37534:SF7">
    <property type="entry name" value="TRANSCRIPTIONAL ACTIVATOR PROTEIN UGA3"/>
    <property type="match status" value="1"/>
</dbReference>
<dbReference type="GO" id="GO:0045944">
    <property type="term" value="P:positive regulation of transcription by RNA polymerase II"/>
    <property type="evidence" value="ECO:0007669"/>
    <property type="project" value="TreeGrafter"/>
</dbReference>
<protein>
    <submittedName>
        <fullName evidence="4">Fungal-specific transcription factor domain-containing protein</fullName>
    </submittedName>
</protein>
<evidence type="ECO:0000256" key="3">
    <source>
        <dbReference type="SAM" id="MobiDB-lite"/>
    </source>
</evidence>
<gene>
    <name evidence="4" type="ORF">B0J13DRAFT_581764</name>
</gene>
<name>A0A9P9F9D5_9HYPO</name>
<evidence type="ECO:0000256" key="2">
    <source>
        <dbReference type="ARBA" id="ARBA00023242"/>
    </source>
</evidence>
<comment type="caution">
    <text evidence="4">The sequence shown here is derived from an EMBL/GenBank/DDBJ whole genome shotgun (WGS) entry which is preliminary data.</text>
</comment>
<dbReference type="OrthoDB" id="3597252at2759"/>
<evidence type="ECO:0000256" key="1">
    <source>
        <dbReference type="ARBA" id="ARBA00004123"/>
    </source>
</evidence>
<sequence length="740" mass="83287">MDDSPGSDRPLKRVKYAQQDDEDHSIPTLPVNVATGIITPAADIPSSEFTDDPLFDSSWPLHADLASPSQLLMSTDDEDLPPWVTALSAGGLTYHAAPQSAGLNNEHPSATPGSRRTSSRQFIHPSRLPRLLPAVPADPLEAIIRPQETLLHRPPPRTLFSPFTNSEDRLFECFYPRYVRPENGQVNGYVKFNWPSRRPSTTARPIGPDPPPITAVVEDVTDATPTTTVNHTSNTMSLIGPAIPPPGPGAVTMSPIFSEASWGIYSSPPMSSVSPMYSQDSALSSVSPTDPRMLPPHFGFQAKMDLMDRRLWDFYIKNWCPGRSVLSNTNLWLTDFAQMHENAGIRCAIQSLAGVYIYDYLPDERIRQRINERYIRADKHFSTLLASPESSEVGKGSEVITMAVILSMQDIILTERRLKKPYTPRWLEGFKQGEHFLHVTDPGGRFWRDNNIQLSNLRISQSIIVGRAVILAQPMMALASPTELDPIKEASRFGWLLYGTERTMYEIHGGCGFSKKLLHTMSQITYCAARLQQEPLSAIVPITARYLQRELMEMRQWSRESIPWETARKRPQPIEWIRAKPNDYVIDSDQAMTEATAEAWRFASLIYLQGRLLRLPRNHPELLSNMADLAKCIRIMPTSGSHFTAQAPLLPVFFLGLLATDPDHIGVSQAWFEEVVRTPVRSSVPPLYQALNRIWAWIDVEVGIPSTPTAMRKSIGMRYPWWEHLVANVHEREEETLCLT</sequence>
<dbReference type="InterPro" id="IPR021858">
    <property type="entry name" value="Fun_TF"/>
</dbReference>
<dbReference type="Proteomes" id="UP000717696">
    <property type="component" value="Unassembled WGS sequence"/>
</dbReference>
<keyword evidence="2" id="KW-0539">Nucleus</keyword>
<evidence type="ECO:0000313" key="5">
    <source>
        <dbReference type="Proteomes" id="UP000717696"/>
    </source>
</evidence>
<evidence type="ECO:0000313" key="4">
    <source>
        <dbReference type="EMBL" id="KAH7157718.1"/>
    </source>
</evidence>
<dbReference type="EMBL" id="JAGMUU010000003">
    <property type="protein sequence ID" value="KAH7157718.1"/>
    <property type="molecule type" value="Genomic_DNA"/>
</dbReference>
<dbReference type="AlphaFoldDB" id="A0A9P9F9D5"/>
<dbReference type="PANTHER" id="PTHR37534">
    <property type="entry name" value="TRANSCRIPTIONAL ACTIVATOR PROTEIN UGA3"/>
    <property type="match status" value="1"/>
</dbReference>
<feature type="compositionally biased region" description="Polar residues" evidence="3">
    <location>
        <begin position="101"/>
        <end position="120"/>
    </location>
</feature>
<reference evidence="4" key="1">
    <citation type="journal article" date="2021" name="Nat. Commun.">
        <title>Genetic determinants of endophytism in the Arabidopsis root mycobiome.</title>
        <authorList>
            <person name="Mesny F."/>
            <person name="Miyauchi S."/>
            <person name="Thiergart T."/>
            <person name="Pickel B."/>
            <person name="Atanasova L."/>
            <person name="Karlsson M."/>
            <person name="Huettel B."/>
            <person name="Barry K.W."/>
            <person name="Haridas S."/>
            <person name="Chen C."/>
            <person name="Bauer D."/>
            <person name="Andreopoulos W."/>
            <person name="Pangilinan J."/>
            <person name="LaButti K."/>
            <person name="Riley R."/>
            <person name="Lipzen A."/>
            <person name="Clum A."/>
            <person name="Drula E."/>
            <person name="Henrissat B."/>
            <person name="Kohler A."/>
            <person name="Grigoriev I.V."/>
            <person name="Martin F.M."/>
            <person name="Hacquard S."/>
        </authorList>
    </citation>
    <scope>NUCLEOTIDE SEQUENCE</scope>
    <source>
        <strain evidence="4">MPI-CAGE-AT-0021</strain>
    </source>
</reference>
<feature type="region of interest" description="Disordered" evidence="3">
    <location>
        <begin position="98"/>
        <end position="120"/>
    </location>
</feature>
<keyword evidence="5" id="KW-1185">Reference proteome</keyword>
<proteinExistence type="predicted"/>
<dbReference type="GO" id="GO:0003700">
    <property type="term" value="F:DNA-binding transcription factor activity"/>
    <property type="evidence" value="ECO:0007669"/>
    <property type="project" value="TreeGrafter"/>
</dbReference>
<feature type="region of interest" description="Disordered" evidence="3">
    <location>
        <begin position="1"/>
        <end position="28"/>
    </location>
</feature>
<dbReference type="GO" id="GO:0005634">
    <property type="term" value="C:nucleus"/>
    <property type="evidence" value="ECO:0007669"/>
    <property type="project" value="UniProtKB-SubCell"/>
</dbReference>